<evidence type="ECO:0000313" key="3">
    <source>
        <dbReference type="Proteomes" id="UP001500635"/>
    </source>
</evidence>
<accession>A0ABP8JSX2</accession>
<dbReference type="InterPro" id="IPR027395">
    <property type="entry name" value="WH_DNA-bd_dom"/>
</dbReference>
<evidence type="ECO:0000259" key="1">
    <source>
        <dbReference type="PROSITE" id="PS50995"/>
    </source>
</evidence>
<dbReference type="SUPFAM" id="SSF46785">
    <property type="entry name" value="Winged helix' DNA-binding domain"/>
    <property type="match status" value="1"/>
</dbReference>
<dbReference type="InterPro" id="IPR001845">
    <property type="entry name" value="HTH_ArsR_DNA-bd_dom"/>
</dbReference>
<dbReference type="Pfam" id="PF13601">
    <property type="entry name" value="HTH_34"/>
    <property type="match status" value="1"/>
</dbReference>
<dbReference type="InterPro" id="IPR000835">
    <property type="entry name" value="HTH_MarR-typ"/>
</dbReference>
<dbReference type="CDD" id="cd00090">
    <property type="entry name" value="HTH_ARSR"/>
    <property type="match status" value="1"/>
</dbReference>
<feature type="domain" description="HTH marR-type" evidence="1">
    <location>
        <begin position="1"/>
        <end position="96"/>
    </location>
</feature>
<organism evidence="2 3">
    <name type="scientific">Tsukamurella soli</name>
    <dbReference type="NCBI Taxonomy" id="644556"/>
    <lineage>
        <taxon>Bacteria</taxon>
        <taxon>Bacillati</taxon>
        <taxon>Actinomycetota</taxon>
        <taxon>Actinomycetes</taxon>
        <taxon>Mycobacteriales</taxon>
        <taxon>Tsukamurellaceae</taxon>
        <taxon>Tsukamurella</taxon>
    </lineage>
</organism>
<sequence length="96" mass="10746">MSAPESAFDDLIHPRQRLMLCAALTVAEEVRFDLLAKALEVSPPTLSKHVARLAEAGYVSTRPDKLDSRRLWVRLTDTGTEAYRGHVQALRELTSE</sequence>
<dbReference type="PROSITE" id="PS50995">
    <property type="entry name" value="HTH_MARR_2"/>
    <property type="match status" value="1"/>
</dbReference>
<gene>
    <name evidence="2" type="ORF">GCM10023147_28320</name>
</gene>
<dbReference type="SMART" id="SM00418">
    <property type="entry name" value="HTH_ARSR"/>
    <property type="match status" value="1"/>
</dbReference>
<dbReference type="EMBL" id="BAABFR010000042">
    <property type="protein sequence ID" value="GAA4395280.1"/>
    <property type="molecule type" value="Genomic_DNA"/>
</dbReference>
<name>A0ABP8JSX2_9ACTN</name>
<proteinExistence type="predicted"/>
<dbReference type="InterPro" id="IPR036390">
    <property type="entry name" value="WH_DNA-bd_sf"/>
</dbReference>
<dbReference type="PANTHER" id="PTHR37318:SF1">
    <property type="entry name" value="BSL7504 PROTEIN"/>
    <property type="match status" value="1"/>
</dbReference>
<comment type="caution">
    <text evidence="2">The sequence shown here is derived from an EMBL/GenBank/DDBJ whole genome shotgun (WGS) entry which is preliminary data.</text>
</comment>
<reference evidence="3" key="1">
    <citation type="journal article" date="2019" name="Int. J. Syst. Evol. Microbiol.">
        <title>The Global Catalogue of Microorganisms (GCM) 10K type strain sequencing project: providing services to taxonomists for standard genome sequencing and annotation.</title>
        <authorList>
            <consortium name="The Broad Institute Genomics Platform"/>
            <consortium name="The Broad Institute Genome Sequencing Center for Infectious Disease"/>
            <person name="Wu L."/>
            <person name="Ma J."/>
        </authorList>
    </citation>
    <scope>NUCLEOTIDE SEQUENCE [LARGE SCALE GENOMIC DNA]</scope>
    <source>
        <strain evidence="3">JCM 17688</strain>
    </source>
</reference>
<dbReference type="Proteomes" id="UP001500635">
    <property type="component" value="Unassembled WGS sequence"/>
</dbReference>
<dbReference type="Gene3D" id="1.10.10.10">
    <property type="entry name" value="Winged helix-like DNA-binding domain superfamily/Winged helix DNA-binding domain"/>
    <property type="match status" value="1"/>
</dbReference>
<dbReference type="InterPro" id="IPR011991">
    <property type="entry name" value="ArsR-like_HTH"/>
</dbReference>
<dbReference type="RefSeq" id="WP_344996919.1">
    <property type="nucleotide sequence ID" value="NZ_BAABFR010000042.1"/>
</dbReference>
<evidence type="ECO:0000313" key="2">
    <source>
        <dbReference type="EMBL" id="GAA4395280.1"/>
    </source>
</evidence>
<keyword evidence="3" id="KW-1185">Reference proteome</keyword>
<dbReference type="PANTHER" id="PTHR37318">
    <property type="entry name" value="BSL7504 PROTEIN"/>
    <property type="match status" value="1"/>
</dbReference>
<protein>
    <submittedName>
        <fullName evidence="2">Transcriptional regulator</fullName>
    </submittedName>
</protein>
<dbReference type="InterPro" id="IPR036388">
    <property type="entry name" value="WH-like_DNA-bd_sf"/>
</dbReference>